<evidence type="ECO:0000256" key="1">
    <source>
        <dbReference type="SAM" id="MobiDB-lite"/>
    </source>
</evidence>
<dbReference type="RefSeq" id="XP_069209272.1">
    <property type="nucleotide sequence ID" value="XM_069351854.1"/>
</dbReference>
<comment type="caution">
    <text evidence="2">The sequence shown here is derived from an EMBL/GenBank/DDBJ whole genome shotgun (WGS) entry which is preliminary data.</text>
</comment>
<gene>
    <name evidence="2" type="ORF">Q8F55_003310</name>
</gene>
<keyword evidence="3" id="KW-1185">Reference proteome</keyword>
<accession>A0ABR3Q3K1</accession>
<sequence length="154" mass="17960">MFARRFQLLVDTLCPRFLAFLTRSCKRWYIANRDLPYNLPERLVFSFAFGGTFGTWYYVTGPWPREPERRENPPQPQPERTCRPWPAGAEWQGLHWRERYVPRVTVAEARSRAEALAELRRHALPPTPTLNLVLHFTPATNHHAPPPPPALPSH</sequence>
<organism evidence="2 3">
    <name type="scientific">Vanrija albida</name>
    <dbReference type="NCBI Taxonomy" id="181172"/>
    <lineage>
        <taxon>Eukaryota</taxon>
        <taxon>Fungi</taxon>
        <taxon>Dikarya</taxon>
        <taxon>Basidiomycota</taxon>
        <taxon>Agaricomycotina</taxon>
        <taxon>Tremellomycetes</taxon>
        <taxon>Trichosporonales</taxon>
        <taxon>Trichosporonaceae</taxon>
        <taxon>Vanrija</taxon>
    </lineage>
</organism>
<evidence type="ECO:0000313" key="2">
    <source>
        <dbReference type="EMBL" id="KAL1409328.1"/>
    </source>
</evidence>
<dbReference type="GeneID" id="95984353"/>
<proteinExistence type="predicted"/>
<evidence type="ECO:0000313" key="3">
    <source>
        <dbReference type="Proteomes" id="UP001565368"/>
    </source>
</evidence>
<protein>
    <submittedName>
        <fullName evidence="2">Uncharacterized protein</fullName>
    </submittedName>
</protein>
<reference evidence="2 3" key="1">
    <citation type="submission" date="2023-08" db="EMBL/GenBank/DDBJ databases">
        <title>Annotated Genome Sequence of Vanrija albida AlHP1.</title>
        <authorList>
            <person name="Herzog R."/>
        </authorList>
    </citation>
    <scope>NUCLEOTIDE SEQUENCE [LARGE SCALE GENOMIC DNA]</scope>
    <source>
        <strain evidence="2 3">AlHP1</strain>
    </source>
</reference>
<feature type="region of interest" description="Disordered" evidence="1">
    <location>
        <begin position="65"/>
        <end position="86"/>
    </location>
</feature>
<dbReference type="Proteomes" id="UP001565368">
    <property type="component" value="Unassembled WGS sequence"/>
</dbReference>
<name>A0ABR3Q3K1_9TREE</name>
<dbReference type="EMBL" id="JBBXJM010000003">
    <property type="protein sequence ID" value="KAL1409328.1"/>
    <property type="molecule type" value="Genomic_DNA"/>
</dbReference>